<name>K9XR71_STAC7</name>
<dbReference type="EMBL" id="CP003653">
    <property type="protein sequence ID" value="AFZ34167.1"/>
    <property type="molecule type" value="Genomic_DNA"/>
</dbReference>
<keyword evidence="2" id="KW-1185">Reference proteome</keyword>
<dbReference type="PATRIC" id="fig|111780.3.peg.592"/>
<evidence type="ECO:0008006" key="3">
    <source>
        <dbReference type="Google" id="ProtNLM"/>
    </source>
</evidence>
<gene>
    <name evidence="1" type="ordered locus">Sta7437_0566</name>
</gene>
<dbReference type="KEGG" id="scs:Sta7437_0566"/>
<dbReference type="OrthoDB" id="5769308at2"/>
<protein>
    <recommendedName>
        <fullName evidence="3">DUF29 domain-containing protein</fullName>
    </recommendedName>
</protein>
<dbReference type="AlphaFoldDB" id="K9XR71"/>
<dbReference type="STRING" id="111780.Sta7437_0566"/>
<dbReference type="HOGENOM" id="CLU_116670_1_0_3"/>
<organism evidence="1 2">
    <name type="scientific">Stanieria cyanosphaera (strain ATCC 29371 / PCC 7437)</name>
    <dbReference type="NCBI Taxonomy" id="111780"/>
    <lineage>
        <taxon>Bacteria</taxon>
        <taxon>Bacillati</taxon>
        <taxon>Cyanobacteriota</taxon>
        <taxon>Cyanophyceae</taxon>
        <taxon>Pleurocapsales</taxon>
        <taxon>Dermocarpellaceae</taxon>
        <taxon>Stanieria</taxon>
    </lineage>
</organism>
<dbReference type="PANTHER" id="PTHR34235:SF3">
    <property type="entry name" value="SLR1203 PROTEIN"/>
    <property type="match status" value="1"/>
</dbReference>
<dbReference type="Proteomes" id="UP000010473">
    <property type="component" value="Chromosome"/>
</dbReference>
<reference evidence="2" key="1">
    <citation type="journal article" date="2013" name="Proc. Natl. Acad. Sci. U.S.A.">
        <title>Improving the coverage of the cyanobacterial phylum using diversity-driven genome sequencing.</title>
        <authorList>
            <person name="Shih P.M."/>
            <person name="Wu D."/>
            <person name="Latifi A."/>
            <person name="Axen S.D."/>
            <person name="Fewer D.P."/>
            <person name="Talla E."/>
            <person name="Calteau A."/>
            <person name="Cai F."/>
            <person name="Tandeau de Marsac N."/>
            <person name="Rippka R."/>
            <person name="Herdman M."/>
            <person name="Sivonen K."/>
            <person name="Coursin T."/>
            <person name="Laurent T."/>
            <person name="Goodwin L."/>
            <person name="Nolan M."/>
            <person name="Davenport K.W."/>
            <person name="Han C.S."/>
            <person name="Rubin E.M."/>
            <person name="Eisen J.A."/>
            <person name="Woyke T."/>
            <person name="Gugger M."/>
            <person name="Kerfeld C.A."/>
        </authorList>
    </citation>
    <scope>NUCLEOTIDE SEQUENCE [LARGE SCALE GENOMIC DNA]</scope>
    <source>
        <strain evidence="2">ATCC 29371 / PCC 7437</strain>
    </source>
</reference>
<proteinExistence type="predicted"/>
<dbReference type="PANTHER" id="PTHR34235">
    <property type="entry name" value="SLR1203 PROTEIN-RELATED"/>
    <property type="match status" value="1"/>
</dbReference>
<dbReference type="InterPro" id="IPR002636">
    <property type="entry name" value="DUF29"/>
</dbReference>
<dbReference type="Pfam" id="PF01724">
    <property type="entry name" value="DUF29"/>
    <property type="match status" value="1"/>
</dbReference>
<sequence length="142" mass="17340">MNKIKYEEDYYLWTQTMVEKFKNKDYLNIDWDNLIEEIEDLGKSQKRAVESLLLRLTEHILKLKYWETERERNKKHWQSEVVNFLVLLRKRLKESPSLKNNLAEIYEETLLDSKRSMSKLFDLPEQIELTLAQVLDEDWFPN</sequence>
<accession>K9XR71</accession>
<dbReference type="RefSeq" id="WP_015191840.1">
    <property type="nucleotide sequence ID" value="NC_019748.1"/>
</dbReference>
<evidence type="ECO:0000313" key="2">
    <source>
        <dbReference type="Proteomes" id="UP000010473"/>
    </source>
</evidence>
<dbReference type="eggNOG" id="COG2442">
    <property type="taxonomic scope" value="Bacteria"/>
</dbReference>
<dbReference type="Gene3D" id="1.20.1220.20">
    <property type="entry name" value="Uncharcterised protein PF01724"/>
    <property type="match status" value="1"/>
</dbReference>
<evidence type="ECO:0000313" key="1">
    <source>
        <dbReference type="EMBL" id="AFZ34167.1"/>
    </source>
</evidence>